<gene>
    <name evidence="1" type="ORF">S01H4_21979</name>
</gene>
<accession>X1AMR3</accession>
<organism evidence="1">
    <name type="scientific">marine sediment metagenome</name>
    <dbReference type="NCBI Taxonomy" id="412755"/>
    <lineage>
        <taxon>unclassified sequences</taxon>
        <taxon>metagenomes</taxon>
        <taxon>ecological metagenomes</taxon>
    </lineage>
</organism>
<comment type="caution">
    <text evidence="1">The sequence shown here is derived from an EMBL/GenBank/DDBJ whole genome shotgun (WGS) entry which is preliminary data.</text>
</comment>
<reference evidence="1" key="1">
    <citation type="journal article" date="2014" name="Front. Microbiol.">
        <title>High frequency of phylogenetically diverse reductive dehalogenase-homologous genes in deep subseafloor sedimentary metagenomes.</title>
        <authorList>
            <person name="Kawai M."/>
            <person name="Futagami T."/>
            <person name="Toyoda A."/>
            <person name="Takaki Y."/>
            <person name="Nishi S."/>
            <person name="Hori S."/>
            <person name="Arai W."/>
            <person name="Tsubouchi T."/>
            <person name="Morono Y."/>
            <person name="Uchiyama I."/>
            <person name="Ito T."/>
            <person name="Fujiyama A."/>
            <person name="Inagaki F."/>
            <person name="Takami H."/>
        </authorList>
    </citation>
    <scope>NUCLEOTIDE SEQUENCE</scope>
    <source>
        <strain evidence="1">Expedition CK06-06</strain>
    </source>
</reference>
<feature type="non-terminal residue" evidence="1">
    <location>
        <position position="1"/>
    </location>
</feature>
<name>X1AMR3_9ZZZZ</name>
<protein>
    <submittedName>
        <fullName evidence="1">Uncharacterized protein</fullName>
    </submittedName>
</protein>
<dbReference type="AlphaFoldDB" id="X1AMR3"/>
<evidence type="ECO:0000313" key="1">
    <source>
        <dbReference type="EMBL" id="GAG83960.1"/>
    </source>
</evidence>
<proteinExistence type="predicted"/>
<dbReference type="EMBL" id="BART01010014">
    <property type="protein sequence ID" value="GAG83960.1"/>
    <property type="molecule type" value="Genomic_DNA"/>
</dbReference>
<sequence>QDHADGRSQTPLDYHNAMHSGLKVCHPHKDPNGYCGICWPYGRPTKQEWLEYSRYAHDCIRNGQGIPTPPKQLPDRRKITHAYTVAEQKSSETITDQVGIIRKIWRWIF</sequence>